<proteinExistence type="predicted"/>
<comment type="subcellular location">
    <subcellularLocation>
        <location evidence="1">Membrane</location>
        <topology evidence="1">Multi-pass membrane protein</topology>
    </subcellularLocation>
</comment>
<evidence type="ECO:0000256" key="5">
    <source>
        <dbReference type="SAM" id="MobiDB-lite"/>
    </source>
</evidence>
<dbReference type="OrthoDB" id="277931at2759"/>
<evidence type="ECO:0000313" key="7">
    <source>
        <dbReference type="EMBL" id="KAF5190662.1"/>
    </source>
</evidence>
<keyword evidence="8" id="KW-1185">Reference proteome</keyword>
<protein>
    <submittedName>
        <fullName evidence="7">Transmembrane and coiled-coil domain-containing protein</fullName>
    </submittedName>
</protein>
<feature type="transmembrane region" description="Helical" evidence="6">
    <location>
        <begin position="333"/>
        <end position="359"/>
    </location>
</feature>
<feature type="compositionally biased region" description="Polar residues" evidence="5">
    <location>
        <begin position="104"/>
        <end position="117"/>
    </location>
</feature>
<dbReference type="GO" id="GO:0016020">
    <property type="term" value="C:membrane"/>
    <property type="evidence" value="ECO:0007669"/>
    <property type="project" value="UniProtKB-SubCell"/>
</dbReference>
<dbReference type="PANTHER" id="PTHR17920:SF3">
    <property type="entry name" value="TRANSMEMBRANE AND COILED-COIL DOMAIN-CONTAINING PROTEIN 4"/>
    <property type="match status" value="1"/>
</dbReference>
<comment type="caution">
    <text evidence="7">The sequence shown here is derived from an EMBL/GenBank/DDBJ whole genome shotgun (WGS) entry which is preliminary data.</text>
</comment>
<accession>A0A7J6W2A1</accession>
<feature type="region of interest" description="Disordered" evidence="5">
    <location>
        <begin position="66"/>
        <end position="129"/>
    </location>
</feature>
<dbReference type="Proteomes" id="UP000554482">
    <property type="component" value="Unassembled WGS sequence"/>
</dbReference>
<dbReference type="Pfam" id="PF05277">
    <property type="entry name" value="DUF726"/>
    <property type="match status" value="1"/>
</dbReference>
<feature type="transmembrane region" description="Helical" evidence="6">
    <location>
        <begin position="286"/>
        <end position="313"/>
    </location>
</feature>
<reference evidence="7 8" key="1">
    <citation type="submission" date="2020-06" db="EMBL/GenBank/DDBJ databases">
        <title>Transcriptomic and genomic resources for Thalictrum thalictroides and T. hernandezii: Facilitating candidate gene discovery in an emerging model plant lineage.</title>
        <authorList>
            <person name="Arias T."/>
            <person name="Riano-Pachon D.M."/>
            <person name="Di Stilio V.S."/>
        </authorList>
    </citation>
    <scope>NUCLEOTIDE SEQUENCE [LARGE SCALE GENOMIC DNA]</scope>
    <source>
        <strain evidence="8">cv. WT478/WT964</strain>
        <tissue evidence="7">Leaves</tissue>
    </source>
</reference>
<feature type="compositionally biased region" description="Basic and acidic residues" evidence="5">
    <location>
        <begin position="73"/>
        <end position="101"/>
    </location>
</feature>
<dbReference type="EMBL" id="JABWDY010023818">
    <property type="protein sequence ID" value="KAF5190662.1"/>
    <property type="molecule type" value="Genomic_DNA"/>
</dbReference>
<evidence type="ECO:0000256" key="4">
    <source>
        <dbReference type="ARBA" id="ARBA00023136"/>
    </source>
</evidence>
<organism evidence="7 8">
    <name type="scientific">Thalictrum thalictroides</name>
    <name type="common">Rue-anemone</name>
    <name type="synonym">Anemone thalictroides</name>
    <dbReference type="NCBI Taxonomy" id="46969"/>
    <lineage>
        <taxon>Eukaryota</taxon>
        <taxon>Viridiplantae</taxon>
        <taxon>Streptophyta</taxon>
        <taxon>Embryophyta</taxon>
        <taxon>Tracheophyta</taxon>
        <taxon>Spermatophyta</taxon>
        <taxon>Magnoliopsida</taxon>
        <taxon>Ranunculales</taxon>
        <taxon>Ranunculaceae</taxon>
        <taxon>Thalictroideae</taxon>
        <taxon>Thalictrum</taxon>
    </lineage>
</organism>
<evidence type="ECO:0000256" key="3">
    <source>
        <dbReference type="ARBA" id="ARBA00022989"/>
    </source>
</evidence>
<evidence type="ECO:0000256" key="6">
    <source>
        <dbReference type="SAM" id="Phobius"/>
    </source>
</evidence>
<evidence type="ECO:0000313" key="8">
    <source>
        <dbReference type="Proteomes" id="UP000554482"/>
    </source>
</evidence>
<feature type="non-terminal residue" evidence="7">
    <location>
        <position position="1"/>
    </location>
</feature>
<sequence length="386" mass="40986">MGSMTKQHNLYVVPMSVAKLFERIISVVALMFIRLLSEEYGDTSSERLDQENALSNAVDAMAMSLETATSSKGSKEGRDGHKHEQWEKCSTYERQSTHEVAEVSSESVLHTSTNTLSTKEKEADVPGSSVDSLAMSLETSTLEKLSTLEVAEGLSETVQHTSSITLSAKEEEADGSSRRLFEEPVEEIMLLSYHRKVAVLYELLSACLANVPEDNKKHSRPRKGYDARHRVALRLLATWLDVKWIKMEAMEVMVAFSAMALMKAEETNDGAKSSESKWSKWKRGGIIGAAALTGGVLLALTGGLAAPAIAAGFGALAPTLGTLVPVIGASGFAAVASAAGSVVGSVAVAASFGAAGAGLSGSKMARRIGSVDEFEFKNVGGNHNQG</sequence>
<dbReference type="InterPro" id="IPR007941">
    <property type="entry name" value="DUF726"/>
</dbReference>
<keyword evidence="2 6" id="KW-0812">Transmembrane</keyword>
<name>A0A7J6W2A1_THATH</name>
<evidence type="ECO:0000256" key="2">
    <source>
        <dbReference type="ARBA" id="ARBA00022692"/>
    </source>
</evidence>
<keyword evidence="3 6" id="KW-1133">Transmembrane helix</keyword>
<evidence type="ECO:0000256" key="1">
    <source>
        <dbReference type="ARBA" id="ARBA00004141"/>
    </source>
</evidence>
<dbReference type="AlphaFoldDB" id="A0A7J6W2A1"/>
<dbReference type="PANTHER" id="PTHR17920">
    <property type="entry name" value="TRANSMEMBRANE AND COILED-COIL DOMAIN-CONTAINING PROTEIN 4 TMCO4"/>
    <property type="match status" value="1"/>
</dbReference>
<keyword evidence="4 6" id="KW-0472">Membrane</keyword>
<gene>
    <name evidence="7" type="ORF">FRX31_019751</name>
</gene>